<gene>
    <name evidence="2" type="ORF">TELCIR_25699</name>
</gene>
<evidence type="ECO:0000259" key="1">
    <source>
        <dbReference type="Pfam" id="PF19438"/>
    </source>
</evidence>
<organism evidence="2 3">
    <name type="scientific">Teladorsagia circumcincta</name>
    <name type="common">Brown stomach worm</name>
    <name type="synonym">Ostertagia circumcincta</name>
    <dbReference type="NCBI Taxonomy" id="45464"/>
    <lineage>
        <taxon>Eukaryota</taxon>
        <taxon>Metazoa</taxon>
        <taxon>Ecdysozoa</taxon>
        <taxon>Nematoda</taxon>
        <taxon>Chromadorea</taxon>
        <taxon>Rhabditida</taxon>
        <taxon>Rhabditina</taxon>
        <taxon>Rhabditomorpha</taxon>
        <taxon>Strongyloidea</taxon>
        <taxon>Trichostrongylidae</taxon>
        <taxon>Teladorsagia</taxon>
    </lineage>
</organism>
<evidence type="ECO:0000313" key="2">
    <source>
        <dbReference type="EMBL" id="PIO52986.1"/>
    </source>
</evidence>
<evidence type="ECO:0000313" key="3">
    <source>
        <dbReference type="Proteomes" id="UP000230423"/>
    </source>
</evidence>
<dbReference type="Proteomes" id="UP000230423">
    <property type="component" value="Unassembled WGS sequence"/>
</dbReference>
<sequence>MTPVDLTALNDSINEIHQMISPKNYNCFQDHVEVHMRQVHNVMLKSGAVVT</sequence>
<dbReference type="Pfam" id="PF19438">
    <property type="entry name" value="LIN9_C"/>
    <property type="match status" value="1"/>
</dbReference>
<accession>A0A2G9T4V7</accession>
<feature type="domain" description="LIN-9 C-terminal" evidence="1">
    <location>
        <begin position="3"/>
        <end position="47"/>
    </location>
</feature>
<dbReference type="OrthoDB" id="2339771at2759"/>
<name>A0A2G9T4V7_TELCI</name>
<keyword evidence="3" id="KW-1185">Reference proteome</keyword>
<proteinExistence type="predicted"/>
<reference evidence="2 3" key="1">
    <citation type="submission" date="2015-09" db="EMBL/GenBank/DDBJ databases">
        <title>Draft genome of the parasitic nematode Teladorsagia circumcincta isolate WARC Sus (inbred).</title>
        <authorList>
            <person name="Mitreva M."/>
        </authorList>
    </citation>
    <scope>NUCLEOTIDE SEQUENCE [LARGE SCALE GENOMIC DNA]</scope>
    <source>
        <strain evidence="2 3">S</strain>
    </source>
</reference>
<dbReference type="AlphaFoldDB" id="A0A2G9T4V7"/>
<dbReference type="EMBL" id="KZ421792">
    <property type="protein sequence ID" value="PIO52986.1"/>
    <property type="molecule type" value="Genomic_DNA"/>
</dbReference>
<protein>
    <recommendedName>
        <fullName evidence="1">LIN-9 C-terminal domain-containing protein</fullName>
    </recommendedName>
</protein>
<dbReference type="InterPro" id="IPR045831">
    <property type="entry name" value="LIN9_C"/>
</dbReference>